<sequence length="754" mass="85194">MVHAESLIVAVKAAKTKTKYARDAAKAAIGEREAKLKCLEYEKENRSNGQLAIDNFTPPKAPLALARAYDDISCGEMVFVQPDLSPGKCRHGGLDHVIDFEGTGPSRTFAVRYHQSSLMGATTESGISYKDISRMPDGAWEITSSNRKRSASATIVYQTQPSKKEKSMTLVEQLVEARARGMGKGWRAKQLGVFNPNCQVAKGIDHDFLFMADYQFLVGWMAASDSGKTNTKGQDRRKNGKFTGTGAKASKAISLSYLHFAWGVGKNYGQRLKEKYPNGISRSSPTTQPTTGTKKEPESRNVIDSYEAASRFFTDKELFLQTRMHQMRKEDDHLAFEGGAAARERNNEYRRLATVAWNSLDDQTKAYWESKRRSHLALQPHMRDRIIECFRANPSKSYRQVEEEINGWCSNTTIHKWLSSQDGYCLYVQRPLPLLSREQMAKHVKFSKLVVDDFWGLPPTTKVLLIHYDEKWFYGFVGRANAKMAEKVGLDKVQAFLHHKSHINKVMCVAFTGYAFEGNMENGGHGLKLGFYRCNAAKIAKKQVRQSRRDEHGNLRYDGEIKRKKGDCYMVDCVVTGSDQGTSDNPKFSLKSLFEEQIFSLVESLLKDNYEGFIPVIQGDNAGPHIDAEYINYVKGYCLEKGWVWAPQAPQMPHANNLDLAIFPAMSRRHSALLGEYSNTEAPAEEIWNAALSVWKDLPNSTVARGFILGKRILNEVIRSKGDNTFLTRKDFHSDVRHDFEDTFNGIKKKVRVL</sequence>
<evidence type="ECO:0000256" key="1">
    <source>
        <dbReference type="SAM" id="MobiDB-lite"/>
    </source>
</evidence>
<dbReference type="EMBL" id="JAGRRH010000027">
    <property type="protein sequence ID" value="KAG7340497.1"/>
    <property type="molecule type" value="Genomic_DNA"/>
</dbReference>
<feature type="region of interest" description="Disordered" evidence="1">
    <location>
        <begin position="275"/>
        <end position="300"/>
    </location>
</feature>
<dbReference type="AlphaFoldDB" id="A0A9K3PAM6"/>
<reference evidence="2" key="2">
    <citation type="submission" date="2021-04" db="EMBL/GenBank/DDBJ databases">
        <authorList>
            <person name="Podell S."/>
        </authorList>
    </citation>
    <scope>NUCLEOTIDE SEQUENCE</scope>
    <source>
        <strain evidence="2">Hildebrandi</strain>
    </source>
</reference>
<dbReference type="OrthoDB" id="50800at2759"/>
<feature type="compositionally biased region" description="Polar residues" evidence="1">
    <location>
        <begin position="280"/>
        <end position="292"/>
    </location>
</feature>
<organism evidence="2 3">
    <name type="scientific">Nitzschia inconspicua</name>
    <dbReference type="NCBI Taxonomy" id="303405"/>
    <lineage>
        <taxon>Eukaryota</taxon>
        <taxon>Sar</taxon>
        <taxon>Stramenopiles</taxon>
        <taxon>Ochrophyta</taxon>
        <taxon>Bacillariophyta</taxon>
        <taxon>Bacillariophyceae</taxon>
        <taxon>Bacillariophycidae</taxon>
        <taxon>Bacillariales</taxon>
        <taxon>Bacillariaceae</taxon>
        <taxon>Nitzschia</taxon>
    </lineage>
</organism>
<reference evidence="2" key="1">
    <citation type="journal article" date="2021" name="Sci. Rep.">
        <title>Diploid genomic architecture of Nitzschia inconspicua, an elite biomass production diatom.</title>
        <authorList>
            <person name="Oliver A."/>
            <person name="Podell S."/>
            <person name="Pinowska A."/>
            <person name="Traller J.C."/>
            <person name="Smith S.R."/>
            <person name="McClure R."/>
            <person name="Beliaev A."/>
            <person name="Bohutskyi P."/>
            <person name="Hill E.A."/>
            <person name="Rabines A."/>
            <person name="Zheng H."/>
            <person name="Allen L.Z."/>
            <person name="Kuo A."/>
            <person name="Grigoriev I.V."/>
            <person name="Allen A.E."/>
            <person name="Hazlebeck D."/>
            <person name="Allen E.E."/>
        </authorList>
    </citation>
    <scope>NUCLEOTIDE SEQUENCE</scope>
    <source>
        <strain evidence="2">Hildebrandi</strain>
    </source>
</reference>
<feature type="region of interest" description="Disordered" evidence="1">
    <location>
        <begin position="226"/>
        <end position="245"/>
    </location>
</feature>
<comment type="caution">
    <text evidence="2">The sequence shown here is derived from an EMBL/GenBank/DDBJ whole genome shotgun (WGS) entry which is preliminary data.</text>
</comment>
<keyword evidence="3" id="KW-1185">Reference proteome</keyword>
<proteinExistence type="predicted"/>
<evidence type="ECO:0000313" key="3">
    <source>
        <dbReference type="Proteomes" id="UP000693970"/>
    </source>
</evidence>
<name>A0A9K3PAM6_9STRA</name>
<gene>
    <name evidence="2" type="ORF">IV203_024040</name>
</gene>
<protein>
    <submittedName>
        <fullName evidence="2">Transposase</fullName>
    </submittedName>
</protein>
<dbReference type="Proteomes" id="UP000693970">
    <property type="component" value="Unassembled WGS sequence"/>
</dbReference>
<accession>A0A9K3PAM6</accession>
<evidence type="ECO:0000313" key="2">
    <source>
        <dbReference type="EMBL" id="KAG7340497.1"/>
    </source>
</evidence>